<proteinExistence type="inferred from homology"/>
<evidence type="ECO:0000313" key="10">
    <source>
        <dbReference type="EMBL" id="TYP94990.1"/>
    </source>
</evidence>
<dbReference type="GO" id="GO:0016297">
    <property type="term" value="F:fatty acyl-[ACP] hydrolase activity"/>
    <property type="evidence" value="ECO:0007669"/>
    <property type="project" value="InterPro"/>
</dbReference>
<dbReference type="GO" id="GO:0000036">
    <property type="term" value="F:acyl carrier activity"/>
    <property type="evidence" value="ECO:0007669"/>
    <property type="project" value="TreeGrafter"/>
</dbReference>
<organism evidence="10 11">
    <name type="scientific">Fodinibius salinus</name>
    <dbReference type="NCBI Taxonomy" id="860790"/>
    <lineage>
        <taxon>Bacteria</taxon>
        <taxon>Pseudomonadati</taxon>
        <taxon>Balneolota</taxon>
        <taxon>Balneolia</taxon>
        <taxon>Balneolales</taxon>
        <taxon>Balneolaceae</taxon>
        <taxon>Fodinibius</taxon>
    </lineage>
</organism>
<dbReference type="Gene3D" id="3.10.129.10">
    <property type="entry name" value="Hotdog Thioesterase"/>
    <property type="match status" value="1"/>
</dbReference>
<keyword evidence="11" id="KW-1185">Reference proteome</keyword>
<reference evidence="10 11" key="1">
    <citation type="submission" date="2019-07" db="EMBL/GenBank/DDBJ databases">
        <title>Genomic Encyclopedia of Archaeal and Bacterial Type Strains, Phase II (KMG-II): from individual species to whole genera.</title>
        <authorList>
            <person name="Goeker M."/>
        </authorList>
    </citation>
    <scope>NUCLEOTIDE SEQUENCE [LARGE SCALE GENOMIC DNA]</scope>
    <source>
        <strain evidence="10 11">DSM 21935</strain>
    </source>
</reference>
<dbReference type="AlphaFoldDB" id="A0A5D3YM66"/>
<comment type="caution">
    <text evidence="10">The sequence shown here is derived from an EMBL/GenBank/DDBJ whole genome shotgun (WGS) entry which is preliminary data.</text>
</comment>
<evidence type="ECO:0000256" key="6">
    <source>
        <dbReference type="ARBA" id="ARBA00023098"/>
    </source>
</evidence>
<evidence type="ECO:0000259" key="8">
    <source>
        <dbReference type="Pfam" id="PF01643"/>
    </source>
</evidence>
<sequence length="238" mass="27425">MPQQFIYEEEFKIRASEIGADKKATLAAICSLLQEVAGNHALQLEFDITDLQQQKMTWVLHRLNIQIHRFPDWRETITIKTWPSGGDGLRAHRDFLLLDESGHTVGKSLSYWLILDMDKRRPIRIPKDILQNVPRDTEHVLPVTDPAFEEIGNSEHSNSFEVRKTDLDLNEHVNNVRYIEWALSSMPEDKKLSKIDIKFIAEAVLGDNIIAEYTSTPKERFQIKRRSDEAVLALAHAT</sequence>
<keyword evidence="3" id="KW-0378">Hydrolase</keyword>
<evidence type="ECO:0000256" key="7">
    <source>
        <dbReference type="ARBA" id="ARBA00023160"/>
    </source>
</evidence>
<dbReference type="Pfam" id="PF20791">
    <property type="entry name" value="Acyl-ACP_TE_C"/>
    <property type="match status" value="1"/>
</dbReference>
<dbReference type="InterPro" id="IPR045023">
    <property type="entry name" value="FATA/B"/>
</dbReference>
<evidence type="ECO:0000256" key="2">
    <source>
        <dbReference type="ARBA" id="ARBA00022516"/>
    </source>
</evidence>
<dbReference type="InterPro" id="IPR049427">
    <property type="entry name" value="Acyl-ACP_TE_C"/>
</dbReference>
<evidence type="ECO:0000256" key="4">
    <source>
        <dbReference type="ARBA" id="ARBA00022832"/>
    </source>
</evidence>
<keyword evidence="5" id="KW-0809">Transit peptide</keyword>
<dbReference type="InterPro" id="IPR029069">
    <property type="entry name" value="HotDog_dom_sf"/>
</dbReference>
<keyword evidence="4" id="KW-0276">Fatty acid metabolism</keyword>
<dbReference type="InterPro" id="IPR002864">
    <property type="entry name" value="Acyl-ACP_thioesterase_NHD"/>
</dbReference>
<dbReference type="Proteomes" id="UP000324595">
    <property type="component" value="Unassembled WGS sequence"/>
</dbReference>
<dbReference type="RefSeq" id="WP_148897674.1">
    <property type="nucleotide sequence ID" value="NZ_VNHY01000001.1"/>
</dbReference>
<evidence type="ECO:0000313" key="11">
    <source>
        <dbReference type="Proteomes" id="UP000324595"/>
    </source>
</evidence>
<feature type="domain" description="Acyl-ACP thioesterase N-terminal hotdog" evidence="8">
    <location>
        <begin position="6"/>
        <end position="131"/>
    </location>
</feature>
<protein>
    <submittedName>
        <fullName evidence="10">Acyl-ACP thioesterase</fullName>
    </submittedName>
</protein>
<accession>A0A5D3YM66</accession>
<gene>
    <name evidence="10" type="ORF">LX73_0284</name>
</gene>
<dbReference type="Pfam" id="PF01643">
    <property type="entry name" value="Acyl-ACP_TE"/>
    <property type="match status" value="1"/>
</dbReference>
<dbReference type="OrthoDB" id="9801517at2"/>
<dbReference type="CDD" id="cd00586">
    <property type="entry name" value="4HBT"/>
    <property type="match status" value="1"/>
</dbReference>
<keyword evidence="2" id="KW-0444">Lipid biosynthesis</keyword>
<evidence type="ECO:0000256" key="5">
    <source>
        <dbReference type="ARBA" id="ARBA00022946"/>
    </source>
</evidence>
<evidence type="ECO:0000256" key="1">
    <source>
        <dbReference type="ARBA" id="ARBA00006500"/>
    </source>
</evidence>
<dbReference type="PANTHER" id="PTHR31727">
    <property type="entry name" value="OLEOYL-ACYL CARRIER PROTEIN THIOESTERASE 1, CHLOROPLASTIC"/>
    <property type="match status" value="1"/>
</dbReference>
<keyword evidence="6" id="KW-0443">Lipid metabolism</keyword>
<dbReference type="PANTHER" id="PTHR31727:SF6">
    <property type="entry name" value="OLEOYL-ACYL CARRIER PROTEIN THIOESTERASE 1, CHLOROPLASTIC"/>
    <property type="match status" value="1"/>
</dbReference>
<feature type="domain" description="Acyl-ACP thioesterase-like C-terminal" evidence="9">
    <location>
        <begin position="155"/>
        <end position="214"/>
    </location>
</feature>
<evidence type="ECO:0000256" key="3">
    <source>
        <dbReference type="ARBA" id="ARBA00022801"/>
    </source>
</evidence>
<keyword evidence="7" id="KW-0275">Fatty acid biosynthesis</keyword>
<name>A0A5D3YM66_9BACT</name>
<comment type="similarity">
    <text evidence="1">Belongs to the acyl-ACP thioesterase family.</text>
</comment>
<dbReference type="EMBL" id="VNHY01000001">
    <property type="protein sequence ID" value="TYP94990.1"/>
    <property type="molecule type" value="Genomic_DNA"/>
</dbReference>
<evidence type="ECO:0000259" key="9">
    <source>
        <dbReference type="Pfam" id="PF20791"/>
    </source>
</evidence>
<dbReference type="SUPFAM" id="SSF54637">
    <property type="entry name" value="Thioesterase/thiol ester dehydrase-isomerase"/>
    <property type="match status" value="2"/>
</dbReference>